<protein>
    <submittedName>
        <fullName evidence="4">KLTH0A07392p</fullName>
    </submittedName>
</protein>
<keyword evidence="5" id="KW-1185">Reference proteome</keyword>
<evidence type="ECO:0000313" key="5">
    <source>
        <dbReference type="Proteomes" id="UP000002036"/>
    </source>
</evidence>
<keyword evidence="2" id="KW-0479">Metal-binding</keyword>
<gene>
    <name evidence="4" type="ordered locus">KLTH0A07392g</name>
</gene>
<dbReference type="GeneID" id="8290587"/>
<dbReference type="RefSeq" id="XP_002551780.1">
    <property type="nucleotide sequence ID" value="XM_002551734.1"/>
</dbReference>
<evidence type="ECO:0000256" key="2">
    <source>
        <dbReference type="ARBA" id="ARBA00022723"/>
    </source>
</evidence>
<organism evidence="4 5">
    <name type="scientific">Lachancea thermotolerans (strain ATCC 56472 / CBS 6340 / NRRL Y-8284)</name>
    <name type="common">Yeast</name>
    <name type="synonym">Kluyveromyces thermotolerans</name>
    <dbReference type="NCBI Taxonomy" id="559295"/>
    <lineage>
        <taxon>Eukaryota</taxon>
        <taxon>Fungi</taxon>
        <taxon>Dikarya</taxon>
        <taxon>Ascomycota</taxon>
        <taxon>Saccharomycotina</taxon>
        <taxon>Saccharomycetes</taxon>
        <taxon>Saccharomycetales</taxon>
        <taxon>Saccharomycetaceae</taxon>
        <taxon>Lachancea</taxon>
    </lineage>
</organism>
<evidence type="ECO:0000256" key="3">
    <source>
        <dbReference type="ARBA" id="ARBA00022833"/>
    </source>
</evidence>
<dbReference type="PANTHER" id="PTHR12857">
    <property type="entry name" value="CXXC MOTIF CONTAINING ZINC BINDING PROTEIN"/>
    <property type="match status" value="1"/>
</dbReference>
<accession>C5DC31</accession>
<dbReference type="PANTHER" id="PTHR12857:SF0">
    <property type="entry name" value="CXXC MOTIF CONTAINING ZINC BINDING PROTEIN"/>
    <property type="match status" value="1"/>
</dbReference>
<dbReference type="eggNOG" id="KOG1296">
    <property type="taxonomic scope" value="Eukaryota"/>
</dbReference>
<dbReference type="OrthoDB" id="10248838at2759"/>
<dbReference type="OMA" id="TAHFVWR"/>
<keyword evidence="3" id="KW-0862">Zinc</keyword>
<dbReference type="FunCoup" id="C5DC31">
    <property type="interactions" value="594"/>
</dbReference>
<dbReference type="InterPro" id="IPR008584">
    <property type="entry name" value="CXXC_Zn-binding_euk"/>
</dbReference>
<evidence type="ECO:0000313" key="4">
    <source>
        <dbReference type="EMBL" id="CAR21338.1"/>
    </source>
</evidence>
<dbReference type="AlphaFoldDB" id="C5DC31"/>
<name>C5DC31_LACTC</name>
<dbReference type="InParanoid" id="C5DC31"/>
<sequence length="185" mass="20995">MLYVVLSASVSENIGRLKVKDLDTDPADYAFELVCTNCREKHDSKVTINRLEKHTMSGSRGEASFVMKCKFCGKDCSINLERTQEELYNLEEESNRELVEKTRVYRKKIGIKNVDSSKAILLALDCRGCEALNLDFSNLTFEACLVSGKVMEATFEEENEWYDYDDDAGEEVSITGLQFDIIKGK</sequence>
<dbReference type="SUPFAM" id="SSF141678">
    <property type="entry name" value="MAL13P1.257-like"/>
    <property type="match status" value="1"/>
</dbReference>
<dbReference type="GO" id="GO:0008270">
    <property type="term" value="F:zinc ion binding"/>
    <property type="evidence" value="ECO:0007669"/>
    <property type="project" value="TreeGrafter"/>
</dbReference>
<dbReference type="Pfam" id="PF05907">
    <property type="entry name" value="CXXC_Zn-b_euk"/>
    <property type="match status" value="1"/>
</dbReference>
<reference evidence="4 5" key="1">
    <citation type="journal article" date="2009" name="Genome Res.">
        <title>Comparative genomics of protoploid Saccharomycetaceae.</title>
        <authorList>
            <consortium name="The Genolevures Consortium"/>
            <person name="Souciet J.-L."/>
            <person name="Dujon B."/>
            <person name="Gaillardin C."/>
            <person name="Johnston M."/>
            <person name="Baret P.V."/>
            <person name="Cliften P."/>
            <person name="Sherman D.J."/>
            <person name="Weissenbach J."/>
            <person name="Westhof E."/>
            <person name="Wincker P."/>
            <person name="Jubin C."/>
            <person name="Poulain J."/>
            <person name="Barbe V."/>
            <person name="Segurens B."/>
            <person name="Artiguenave F."/>
            <person name="Anthouard V."/>
            <person name="Vacherie B."/>
            <person name="Val M.-E."/>
            <person name="Fulton R.S."/>
            <person name="Minx P."/>
            <person name="Wilson R."/>
            <person name="Durrens P."/>
            <person name="Jean G."/>
            <person name="Marck C."/>
            <person name="Martin T."/>
            <person name="Nikolski M."/>
            <person name="Rolland T."/>
            <person name="Seret M.-L."/>
            <person name="Casaregola S."/>
            <person name="Despons L."/>
            <person name="Fairhead C."/>
            <person name="Fischer G."/>
            <person name="Lafontaine I."/>
            <person name="Leh V."/>
            <person name="Lemaire M."/>
            <person name="de Montigny J."/>
            <person name="Neuveglise C."/>
            <person name="Thierry A."/>
            <person name="Blanc-Lenfle I."/>
            <person name="Bleykasten C."/>
            <person name="Diffels J."/>
            <person name="Fritsch E."/>
            <person name="Frangeul L."/>
            <person name="Goeffon A."/>
            <person name="Jauniaux N."/>
            <person name="Kachouri-Lafond R."/>
            <person name="Payen C."/>
            <person name="Potier S."/>
            <person name="Pribylova L."/>
            <person name="Ozanne C."/>
            <person name="Richard G.-F."/>
            <person name="Sacerdot C."/>
            <person name="Straub M.-L."/>
            <person name="Talla E."/>
        </authorList>
    </citation>
    <scope>NUCLEOTIDE SEQUENCE [LARGE SCALE GENOMIC DNA]</scope>
    <source>
        <strain evidence="5">ATCC 56472 / CBS 6340 / NRRL Y-8284</strain>
    </source>
</reference>
<comment type="similarity">
    <text evidence="1">Belongs to the UPF0587 family.</text>
</comment>
<dbReference type="EMBL" id="CU928165">
    <property type="protein sequence ID" value="CAR21338.1"/>
    <property type="molecule type" value="Genomic_DNA"/>
</dbReference>
<proteinExistence type="inferred from homology"/>
<dbReference type="KEGG" id="lth:KLTH0A07392g"/>
<dbReference type="Proteomes" id="UP000002036">
    <property type="component" value="Chromosome A"/>
</dbReference>
<dbReference type="HOGENOM" id="CLU_114688_0_0_1"/>
<evidence type="ECO:0000256" key="1">
    <source>
        <dbReference type="ARBA" id="ARBA00007818"/>
    </source>
</evidence>